<evidence type="ECO:0000256" key="7">
    <source>
        <dbReference type="ARBA" id="ARBA00022741"/>
    </source>
</evidence>
<dbReference type="Pfam" id="PF08488">
    <property type="entry name" value="WAK"/>
    <property type="match status" value="1"/>
</dbReference>
<keyword evidence="20" id="KW-1185">Reference proteome</keyword>
<organism evidence="19 20">
    <name type="scientific">Brassica napus</name>
    <name type="common">Rape</name>
    <dbReference type="NCBI Taxonomy" id="3708"/>
    <lineage>
        <taxon>Eukaryota</taxon>
        <taxon>Viridiplantae</taxon>
        <taxon>Streptophyta</taxon>
        <taxon>Embryophyta</taxon>
        <taxon>Tracheophyta</taxon>
        <taxon>Spermatophyta</taxon>
        <taxon>Magnoliopsida</taxon>
        <taxon>eudicotyledons</taxon>
        <taxon>Gunneridae</taxon>
        <taxon>Pentapetalae</taxon>
        <taxon>rosids</taxon>
        <taxon>malvids</taxon>
        <taxon>Brassicales</taxon>
        <taxon>Brassicaceae</taxon>
        <taxon>Brassiceae</taxon>
        <taxon>Brassica</taxon>
    </lineage>
</organism>
<comment type="catalytic activity">
    <reaction evidence="15">
        <text>L-threonyl-[protein] + ATP = O-phospho-L-threonyl-[protein] + ADP + H(+)</text>
        <dbReference type="Rhea" id="RHEA:46608"/>
        <dbReference type="Rhea" id="RHEA-COMP:11060"/>
        <dbReference type="Rhea" id="RHEA-COMP:11605"/>
        <dbReference type="ChEBI" id="CHEBI:15378"/>
        <dbReference type="ChEBI" id="CHEBI:30013"/>
        <dbReference type="ChEBI" id="CHEBI:30616"/>
        <dbReference type="ChEBI" id="CHEBI:61977"/>
        <dbReference type="ChEBI" id="CHEBI:456216"/>
    </reaction>
</comment>
<dbReference type="Gene3D" id="1.10.510.10">
    <property type="entry name" value="Transferase(Phosphotransferase) domain 1"/>
    <property type="match status" value="2"/>
</dbReference>
<gene>
    <name evidence="19" type="ORF">HID58_065019</name>
</gene>
<comment type="subcellular location">
    <subcellularLocation>
        <location evidence="1">Membrane</location>
        <topology evidence="1">Single-pass type I membrane protein</topology>
    </subcellularLocation>
</comment>
<dbReference type="InterPro" id="IPR008271">
    <property type="entry name" value="Ser/Thr_kinase_AS"/>
</dbReference>
<dbReference type="PANTHER" id="PTHR27005:SF254">
    <property type="entry name" value="WALL-ASSOCIATED RECEPTOR KINASE-LIKE 2-RELATED"/>
    <property type="match status" value="1"/>
</dbReference>
<feature type="transmembrane region" description="Helical" evidence="17">
    <location>
        <begin position="63"/>
        <end position="88"/>
    </location>
</feature>
<evidence type="ECO:0000259" key="18">
    <source>
        <dbReference type="PROSITE" id="PS50011"/>
    </source>
</evidence>
<keyword evidence="9" id="KW-0067">ATP-binding</keyword>
<dbReference type="InterPro" id="IPR013695">
    <property type="entry name" value="WAK"/>
</dbReference>
<dbReference type="InterPro" id="IPR045274">
    <property type="entry name" value="WAK-like"/>
</dbReference>
<feature type="domain" description="Protein kinase" evidence="18">
    <location>
        <begin position="824"/>
        <end position="1098"/>
    </location>
</feature>
<dbReference type="PANTHER" id="PTHR27005">
    <property type="entry name" value="WALL-ASSOCIATED RECEPTOR KINASE-LIKE 21"/>
    <property type="match status" value="1"/>
</dbReference>
<dbReference type="Pfam" id="PF00069">
    <property type="entry name" value="Pkinase"/>
    <property type="match status" value="2"/>
</dbReference>
<evidence type="ECO:0000256" key="11">
    <source>
        <dbReference type="ARBA" id="ARBA00023136"/>
    </source>
</evidence>
<evidence type="ECO:0000256" key="9">
    <source>
        <dbReference type="ARBA" id="ARBA00022840"/>
    </source>
</evidence>
<evidence type="ECO:0000256" key="8">
    <source>
        <dbReference type="ARBA" id="ARBA00022777"/>
    </source>
</evidence>
<keyword evidence="2" id="KW-0723">Serine/threonine-protein kinase</keyword>
<keyword evidence="13" id="KW-0325">Glycoprotein</keyword>
<dbReference type="Gene3D" id="3.30.200.20">
    <property type="entry name" value="Phosphorylase Kinase, domain 1"/>
    <property type="match status" value="2"/>
</dbReference>
<feature type="transmembrane region" description="Helical" evidence="17">
    <location>
        <begin position="926"/>
        <end position="946"/>
    </location>
</feature>
<keyword evidence="11 17" id="KW-0472">Membrane</keyword>
<dbReference type="CDD" id="cd14066">
    <property type="entry name" value="STKc_IRAK"/>
    <property type="match status" value="1"/>
</dbReference>
<comment type="caution">
    <text evidence="19">The sequence shown here is derived from an EMBL/GenBank/DDBJ whole genome shotgun (WGS) entry which is preliminary data.</text>
</comment>
<dbReference type="InterPro" id="IPR011009">
    <property type="entry name" value="Kinase-like_dom_sf"/>
</dbReference>
<sequence length="1200" mass="134003">MTIRRLCARLHLNDLMPPSSSMAHFTSTSLAVLVTLNTNQKVLSTMKGKIGCFIRLCGPDRACLCLTICGILIGLLGLLFIVGTFGLYKLVKKRRKIIRNKKFFKRNGGLLLNQQLTTKDGNVEMSKIFSSKELKKATDNFSENRVLGQGGQGTVYKGMLVDGRIVAVKRSKVVDEDRLEEFINEVVLLSQINHRNIVKLLGCCLETEVPVLVYEYIPNGDLFKRLHDESDDYIMTWEVRLRIAIEMAGALSYMHSAASFPIYHRDIKTTNILLDEKYGAKVSDFGTSRSVTVDQTHLTTLVAGTFGYMDPEYFLSSQYTDKSDLRGCISGAHYGEKPLYRAGSEEGIGLAAHFMDVMKRNRVVDIIDDRIKDESKLDQVVAVAKIARSCLSRKGSKRPNMKEVSIELEKIRSSSYDSEIHIEDEDEEKDDQAMSFNTDETRDVVTSMLFIVGSSARTHPDLCNRVCGGIEIPFPFGIDGNDCYLNPWYEVVCNSSVPFLSRINREVVNISLQNGVLLIKDYVSSSGCSRSRQGPGNSQPLNISGQGSPFFLTDTNHLVAVGCNTRAVMTDIQPQIIGCETSCNETNSRICQTRIPEWQPQVAGVSLENHEGGNTTGVGGCRAAFLTSEKVNVPEPEKFDADGYAAVELGWHYDTASAPHVESLSRCQNVTAMGGTIFNTSCYCSYGYFSGFSYADCFCDSNYPGNPYHQDGCILIDRCKEEGRYKCGKDEICVNLRTSTKCVPKQRKSNPVIKGVLIGLALLFFVMGVFGLYRFLKNQKRIYQSKMFFRRNGGLLLKQQLARKEGTVEMSKIFTSKEKPLITFNKNRILGQGGQGTVYKGMLVDGRIVAVKRSKVVDEDKVEEFINEVVVLSQINHRNIVKLLGCCLETKVPILVYEFVPNGDLFKLLHGESDDYKMTWEVRLHIAIEIAGALSYLHLAASFPIYHRDIKTTNILLDEKHQAKVSDFGTSRSLTTDQTHLTTQVAGTFGYVDPEYFQTNKFTDKSDVYSFGVVLVELLTGENPSTRVRSEEKTRGFAAHFVEAVKEKRVLDIVDDRIKDECDLDQVMLMAKLATGCLNRKGKKRPNMREVSIELEKIRSSTYDSEIHIEEDDDDEEDQAMSFNIDEPWDVVMTAPASLFDNASPTSDAAGSPTNMDEDDQAMELKINETVDVGATAAASTYSNTSPKPNVEPLDPLQTW</sequence>
<evidence type="ECO:0000256" key="1">
    <source>
        <dbReference type="ARBA" id="ARBA00004479"/>
    </source>
</evidence>
<evidence type="ECO:0000313" key="20">
    <source>
        <dbReference type="Proteomes" id="UP000824890"/>
    </source>
</evidence>
<keyword evidence="6" id="KW-0732">Signal</keyword>
<feature type="domain" description="Protein kinase" evidence="18">
    <location>
        <begin position="141"/>
        <end position="411"/>
    </location>
</feature>
<keyword evidence="5 17" id="KW-0812">Transmembrane</keyword>
<keyword evidence="3" id="KW-0597">Phosphoprotein</keyword>
<feature type="transmembrane region" description="Helical" evidence="17">
    <location>
        <begin position="755"/>
        <end position="776"/>
    </location>
</feature>
<keyword evidence="7" id="KW-0547">Nucleotide-binding</keyword>
<keyword evidence="8" id="KW-0418">Kinase</keyword>
<dbReference type="Proteomes" id="UP000824890">
    <property type="component" value="Unassembled WGS sequence"/>
</dbReference>
<keyword evidence="10 17" id="KW-1133">Transmembrane helix</keyword>
<evidence type="ECO:0000256" key="17">
    <source>
        <dbReference type="SAM" id="Phobius"/>
    </source>
</evidence>
<evidence type="ECO:0000256" key="10">
    <source>
        <dbReference type="ARBA" id="ARBA00022989"/>
    </source>
</evidence>
<evidence type="ECO:0000256" key="3">
    <source>
        <dbReference type="ARBA" id="ARBA00022553"/>
    </source>
</evidence>
<dbReference type="SUPFAM" id="SSF56112">
    <property type="entry name" value="Protein kinase-like (PK-like)"/>
    <property type="match status" value="2"/>
</dbReference>
<dbReference type="SMART" id="SM00220">
    <property type="entry name" value="S_TKc"/>
    <property type="match status" value="2"/>
</dbReference>
<evidence type="ECO:0000256" key="5">
    <source>
        <dbReference type="ARBA" id="ARBA00022692"/>
    </source>
</evidence>
<evidence type="ECO:0000256" key="13">
    <source>
        <dbReference type="ARBA" id="ARBA00023180"/>
    </source>
</evidence>
<evidence type="ECO:0000256" key="16">
    <source>
        <dbReference type="SAM" id="MobiDB-lite"/>
    </source>
</evidence>
<dbReference type="PROSITE" id="PS50011">
    <property type="entry name" value="PROTEIN_KINASE_DOM"/>
    <property type="match status" value="2"/>
</dbReference>
<reference evidence="19 20" key="1">
    <citation type="submission" date="2021-05" db="EMBL/GenBank/DDBJ databases">
        <title>Genome Assembly of Synthetic Allotetraploid Brassica napus Reveals Homoeologous Exchanges between Subgenomes.</title>
        <authorList>
            <person name="Davis J.T."/>
        </authorList>
    </citation>
    <scope>NUCLEOTIDE SEQUENCE [LARGE SCALE GENOMIC DNA]</scope>
    <source>
        <strain evidence="20">cv. Da-Ae</strain>
        <tissue evidence="19">Seedling</tissue>
    </source>
</reference>
<dbReference type="EMBL" id="JAGKQM010000015">
    <property type="protein sequence ID" value="KAH0877625.1"/>
    <property type="molecule type" value="Genomic_DNA"/>
</dbReference>
<evidence type="ECO:0000256" key="2">
    <source>
        <dbReference type="ARBA" id="ARBA00022527"/>
    </source>
</evidence>
<keyword evidence="12" id="KW-1015">Disulfide bond</keyword>
<evidence type="ECO:0000256" key="4">
    <source>
        <dbReference type="ARBA" id="ARBA00022679"/>
    </source>
</evidence>
<dbReference type="Pfam" id="PF13947">
    <property type="entry name" value="GUB_WAK_bind"/>
    <property type="match status" value="1"/>
</dbReference>
<evidence type="ECO:0000256" key="12">
    <source>
        <dbReference type="ARBA" id="ARBA00023157"/>
    </source>
</evidence>
<accession>A0ABQ7ZBK9</accession>
<dbReference type="InterPro" id="IPR000719">
    <property type="entry name" value="Prot_kinase_dom"/>
</dbReference>
<protein>
    <recommendedName>
        <fullName evidence="18">Protein kinase domain-containing protein</fullName>
    </recommendedName>
</protein>
<name>A0ABQ7ZBK9_BRANA</name>
<dbReference type="PROSITE" id="PS00108">
    <property type="entry name" value="PROTEIN_KINASE_ST"/>
    <property type="match status" value="2"/>
</dbReference>
<comment type="catalytic activity">
    <reaction evidence="14">
        <text>L-seryl-[protein] + ATP = O-phospho-L-seryl-[protein] + ADP + H(+)</text>
        <dbReference type="Rhea" id="RHEA:17989"/>
        <dbReference type="Rhea" id="RHEA-COMP:9863"/>
        <dbReference type="Rhea" id="RHEA-COMP:11604"/>
        <dbReference type="ChEBI" id="CHEBI:15378"/>
        <dbReference type="ChEBI" id="CHEBI:29999"/>
        <dbReference type="ChEBI" id="CHEBI:30616"/>
        <dbReference type="ChEBI" id="CHEBI:83421"/>
        <dbReference type="ChEBI" id="CHEBI:456216"/>
    </reaction>
</comment>
<evidence type="ECO:0000256" key="15">
    <source>
        <dbReference type="ARBA" id="ARBA00047951"/>
    </source>
</evidence>
<evidence type="ECO:0000313" key="19">
    <source>
        <dbReference type="EMBL" id="KAH0877625.1"/>
    </source>
</evidence>
<proteinExistence type="predicted"/>
<dbReference type="InterPro" id="IPR025287">
    <property type="entry name" value="WAK_GUB"/>
</dbReference>
<evidence type="ECO:0000256" key="6">
    <source>
        <dbReference type="ARBA" id="ARBA00022729"/>
    </source>
</evidence>
<keyword evidence="4" id="KW-0808">Transferase</keyword>
<evidence type="ECO:0000256" key="14">
    <source>
        <dbReference type="ARBA" id="ARBA00047558"/>
    </source>
</evidence>
<feature type="region of interest" description="Disordered" evidence="16">
    <location>
        <begin position="1178"/>
        <end position="1200"/>
    </location>
</feature>